<dbReference type="EMBL" id="JALNTZ010000007">
    <property type="protein sequence ID" value="KAJ3644620.1"/>
    <property type="molecule type" value="Genomic_DNA"/>
</dbReference>
<dbReference type="InterPro" id="IPR026906">
    <property type="entry name" value="LRR_5"/>
</dbReference>
<dbReference type="Gene3D" id="3.80.10.10">
    <property type="entry name" value="Ribonuclease Inhibitor"/>
    <property type="match status" value="1"/>
</dbReference>
<evidence type="ECO:0000313" key="3">
    <source>
        <dbReference type="EMBL" id="KAJ3644620.1"/>
    </source>
</evidence>
<dbReference type="GO" id="GO:0005834">
    <property type="term" value="C:heterotrimeric G-protein complex"/>
    <property type="evidence" value="ECO:0007669"/>
    <property type="project" value="InterPro"/>
</dbReference>
<dbReference type="InterPro" id="IPR032675">
    <property type="entry name" value="LRR_dom_sf"/>
</dbReference>
<organism evidence="3 4">
    <name type="scientific">Zophobas morio</name>
    <dbReference type="NCBI Taxonomy" id="2755281"/>
    <lineage>
        <taxon>Eukaryota</taxon>
        <taxon>Metazoa</taxon>
        <taxon>Ecdysozoa</taxon>
        <taxon>Arthropoda</taxon>
        <taxon>Hexapoda</taxon>
        <taxon>Insecta</taxon>
        <taxon>Pterygota</taxon>
        <taxon>Neoptera</taxon>
        <taxon>Endopterygota</taxon>
        <taxon>Coleoptera</taxon>
        <taxon>Polyphaga</taxon>
        <taxon>Cucujiformia</taxon>
        <taxon>Tenebrionidae</taxon>
        <taxon>Zophobas</taxon>
    </lineage>
</organism>
<proteinExistence type="predicted"/>
<dbReference type="SUPFAM" id="SSF52058">
    <property type="entry name" value="L domain-like"/>
    <property type="match status" value="1"/>
</dbReference>
<dbReference type="InterPro" id="IPR003591">
    <property type="entry name" value="Leu-rich_rpt_typical-subtyp"/>
</dbReference>
<evidence type="ECO:0000256" key="2">
    <source>
        <dbReference type="ARBA" id="ARBA00022737"/>
    </source>
</evidence>
<keyword evidence="1" id="KW-0433">Leucine-rich repeat</keyword>
<name>A0AA38HV34_9CUCU</name>
<keyword evidence="4" id="KW-1185">Reference proteome</keyword>
<dbReference type="SMART" id="SM00369">
    <property type="entry name" value="LRR_TYP"/>
    <property type="match status" value="3"/>
</dbReference>
<dbReference type="AlphaFoldDB" id="A0AA38HV34"/>
<protein>
    <submittedName>
        <fullName evidence="3">Uncharacterized protein</fullName>
    </submittedName>
</protein>
<dbReference type="Proteomes" id="UP001168821">
    <property type="component" value="Unassembled WGS sequence"/>
</dbReference>
<comment type="caution">
    <text evidence="3">The sequence shown here is derived from an EMBL/GenBank/DDBJ whole genome shotgun (WGS) entry which is preliminary data.</text>
</comment>
<dbReference type="InterPro" id="IPR039227">
    <property type="entry name" value="GNG13"/>
</dbReference>
<dbReference type="GO" id="GO:0031681">
    <property type="term" value="F:G-protein beta-subunit binding"/>
    <property type="evidence" value="ECO:0007669"/>
    <property type="project" value="InterPro"/>
</dbReference>
<keyword evidence="2" id="KW-0677">Repeat</keyword>
<evidence type="ECO:0000256" key="1">
    <source>
        <dbReference type="ARBA" id="ARBA00022614"/>
    </source>
</evidence>
<dbReference type="PANTHER" id="PTHR15936:SF2">
    <property type="entry name" value="GUANINE NUCLEOTIDE-BINDING PROTEIN G(I)_G(S)_G(O) SUBUNIT GAMMA-13"/>
    <property type="match status" value="1"/>
</dbReference>
<evidence type="ECO:0000313" key="4">
    <source>
        <dbReference type="Proteomes" id="UP001168821"/>
    </source>
</evidence>
<dbReference type="PANTHER" id="PTHR15936">
    <property type="entry name" value="GUANINE NUCLEOTIDE-BINDING PROTEIN G I /G S /G O GAMMA-13 SUBUNIT"/>
    <property type="match status" value="1"/>
</dbReference>
<dbReference type="GO" id="GO:0007200">
    <property type="term" value="P:phospholipase C-activating G protein-coupled receptor signaling pathway"/>
    <property type="evidence" value="ECO:0007669"/>
    <property type="project" value="InterPro"/>
</dbReference>
<sequence length="277" mass="31522">MMYSLFTTAYQNFEVIEDTVVRNLEGRNCVSIDLQSNRELCNKMFDLSNFTQLTIMGNITATIEQHFLENSDLDCLDSLIIRGTQISTIRTHTFRNLSVETIGMSANDLKIIEKEAFLDLPKLKEVDLSVNKITNLRADFFARVPNLAQLDMGRNLVAILRKKSLDFLRENPAKKVDLNLEKNCIEVLEVGVFDGVTFSRVWLVDNLIRDLSDEFLYGCFRIGSISFADNPLSVKARQKLSLWLSRHNITADVPDFVDVKKSNLVLIGIMAFLVCLD</sequence>
<dbReference type="GO" id="GO:0050909">
    <property type="term" value="P:sensory perception of taste"/>
    <property type="evidence" value="ECO:0007669"/>
    <property type="project" value="InterPro"/>
</dbReference>
<accession>A0AA38HV34</accession>
<gene>
    <name evidence="3" type="ORF">Zmor_022340</name>
</gene>
<reference evidence="3" key="1">
    <citation type="journal article" date="2023" name="G3 (Bethesda)">
        <title>Whole genome assemblies of Zophobas morio and Tenebrio molitor.</title>
        <authorList>
            <person name="Kaur S."/>
            <person name="Stinson S.A."/>
            <person name="diCenzo G.C."/>
        </authorList>
    </citation>
    <scope>NUCLEOTIDE SEQUENCE</scope>
    <source>
        <strain evidence="3">QUZm001</strain>
    </source>
</reference>
<dbReference type="Pfam" id="PF13306">
    <property type="entry name" value="LRR_5"/>
    <property type="match status" value="1"/>
</dbReference>